<dbReference type="Proteomes" id="UP000219020">
    <property type="component" value="Unassembled WGS sequence"/>
</dbReference>
<evidence type="ECO:0000313" key="1">
    <source>
        <dbReference type="EMBL" id="PCS21697.1"/>
    </source>
</evidence>
<keyword evidence="2" id="KW-1185">Reference proteome</keyword>
<organism evidence="1 2">
    <name type="scientific">Candidatus Enterovibrio escicola</name>
    <dbReference type="NCBI Taxonomy" id="1927127"/>
    <lineage>
        <taxon>Bacteria</taxon>
        <taxon>Pseudomonadati</taxon>
        <taxon>Pseudomonadota</taxon>
        <taxon>Gammaproteobacteria</taxon>
        <taxon>Vibrionales</taxon>
        <taxon>Vibrionaceae</taxon>
        <taxon>Enterovibrio</taxon>
    </lineage>
</organism>
<name>A0A2A5T0K4_9GAMM</name>
<sequence length="45" mass="5225">MVKDICELSLRGLKGFLNSVFTLMNVTIKFSTYTFISDTFEDRRS</sequence>
<reference evidence="2" key="1">
    <citation type="submission" date="2017-04" db="EMBL/GenBank/DDBJ databases">
        <title>Genome evolution of the luminous symbionts of deep sea anglerfish.</title>
        <authorList>
            <person name="Hendry T.A."/>
        </authorList>
    </citation>
    <scope>NUCLEOTIDE SEQUENCE [LARGE SCALE GENOMIC DNA]</scope>
</reference>
<evidence type="ECO:0000313" key="2">
    <source>
        <dbReference type="Proteomes" id="UP000219020"/>
    </source>
</evidence>
<dbReference type="AlphaFoldDB" id="A0A2A5T0K4"/>
<proteinExistence type="predicted"/>
<protein>
    <submittedName>
        <fullName evidence="1">Mobile element protein</fullName>
    </submittedName>
</protein>
<comment type="caution">
    <text evidence="1">The sequence shown here is derived from an EMBL/GenBank/DDBJ whole genome shotgun (WGS) entry which is preliminary data.</text>
</comment>
<accession>A0A2A5T0K4</accession>
<gene>
    <name evidence="1" type="ORF">BTN49_2709</name>
</gene>
<dbReference type="EMBL" id="NBYY01000031">
    <property type="protein sequence ID" value="PCS21697.1"/>
    <property type="molecule type" value="Genomic_DNA"/>
</dbReference>